<name>A0ABQ2RYI7_9DEIO</name>
<protein>
    <submittedName>
        <fullName evidence="2">Uncharacterized protein</fullName>
    </submittedName>
</protein>
<accession>A0ABQ2RYI7</accession>
<keyword evidence="1" id="KW-1133">Transmembrane helix</keyword>
<keyword evidence="1" id="KW-0812">Transmembrane</keyword>
<organism evidence="2 3">
    <name type="scientific">Deinococcus seoulensis</name>
    <dbReference type="NCBI Taxonomy" id="1837379"/>
    <lineage>
        <taxon>Bacteria</taxon>
        <taxon>Thermotogati</taxon>
        <taxon>Deinococcota</taxon>
        <taxon>Deinococci</taxon>
        <taxon>Deinococcales</taxon>
        <taxon>Deinococcaceae</taxon>
        <taxon>Deinococcus</taxon>
    </lineage>
</organism>
<keyword evidence="3" id="KW-1185">Reference proteome</keyword>
<evidence type="ECO:0000313" key="3">
    <source>
        <dbReference type="Proteomes" id="UP000634308"/>
    </source>
</evidence>
<dbReference type="EMBL" id="BMQM01000031">
    <property type="protein sequence ID" value="GGR69622.1"/>
    <property type="molecule type" value="Genomic_DNA"/>
</dbReference>
<dbReference type="Proteomes" id="UP000634308">
    <property type="component" value="Unassembled WGS sequence"/>
</dbReference>
<keyword evidence="1" id="KW-0472">Membrane</keyword>
<evidence type="ECO:0000256" key="1">
    <source>
        <dbReference type="SAM" id="Phobius"/>
    </source>
</evidence>
<evidence type="ECO:0000313" key="2">
    <source>
        <dbReference type="EMBL" id="GGR69622.1"/>
    </source>
</evidence>
<gene>
    <name evidence="2" type="ORF">GCM10008959_34410</name>
</gene>
<feature type="transmembrane region" description="Helical" evidence="1">
    <location>
        <begin position="48"/>
        <end position="72"/>
    </location>
</feature>
<feature type="transmembrane region" description="Helical" evidence="1">
    <location>
        <begin position="84"/>
        <end position="105"/>
    </location>
</feature>
<reference evidence="3" key="1">
    <citation type="journal article" date="2019" name="Int. J. Syst. Evol. Microbiol.">
        <title>The Global Catalogue of Microorganisms (GCM) 10K type strain sequencing project: providing services to taxonomists for standard genome sequencing and annotation.</title>
        <authorList>
            <consortium name="The Broad Institute Genomics Platform"/>
            <consortium name="The Broad Institute Genome Sequencing Center for Infectious Disease"/>
            <person name="Wu L."/>
            <person name="Ma J."/>
        </authorList>
    </citation>
    <scope>NUCLEOTIDE SEQUENCE [LARGE SCALE GENOMIC DNA]</scope>
    <source>
        <strain evidence="3">JCM 31404</strain>
    </source>
</reference>
<proteinExistence type="predicted"/>
<sequence length="119" mass="12756">MMAVPILDLMAALALLTFAAGVGGVTYRAVLLLVQLVPPKAWWVHRGILLVILAAGYLALMLLDVPSVLANLRGAGTGATPQSVVRTSVFAGWLWTLNTILLMLARGKLGAQPNIWRKR</sequence>
<comment type="caution">
    <text evidence="2">The sequence shown here is derived from an EMBL/GenBank/DDBJ whole genome shotgun (WGS) entry which is preliminary data.</text>
</comment>